<name>A0AAD3XW13_NEPGR</name>
<accession>A0AAD3XW13</accession>
<comment type="caution">
    <text evidence="2">The sequence shown here is derived from an EMBL/GenBank/DDBJ whole genome shotgun (WGS) entry which is preliminary data.</text>
</comment>
<feature type="signal peptide" evidence="1">
    <location>
        <begin position="1"/>
        <end position="17"/>
    </location>
</feature>
<protein>
    <recommendedName>
        <fullName evidence="4">Secreted protein</fullName>
    </recommendedName>
</protein>
<dbReference type="Proteomes" id="UP001279734">
    <property type="component" value="Unassembled WGS sequence"/>
</dbReference>
<feature type="chain" id="PRO_5042015271" description="Secreted protein" evidence="1">
    <location>
        <begin position="18"/>
        <end position="200"/>
    </location>
</feature>
<reference evidence="2" key="1">
    <citation type="submission" date="2023-05" db="EMBL/GenBank/DDBJ databases">
        <title>Nepenthes gracilis genome sequencing.</title>
        <authorList>
            <person name="Fukushima K."/>
        </authorList>
    </citation>
    <scope>NUCLEOTIDE SEQUENCE</scope>
    <source>
        <strain evidence="2">SING2019-196</strain>
    </source>
</reference>
<sequence>MMILMLVLFCGVIIAIAQEVRFTKPNPNDTWYGLPLPPQPRPGYYKYLGDCIDKTTQSCGIQIIDAIFEGSHVQATPLDPKTCLKVPAEDSEGDACILKSAVASGRMACLYREVCVGVNSGGFLHQIFVEKWQLHHFARVNRPTNATYFVIIFSGGITESSSGHYDKNQGPSEAFATRDKKLLLPRKEKIDSVRDSASID</sequence>
<proteinExistence type="predicted"/>
<evidence type="ECO:0000256" key="1">
    <source>
        <dbReference type="SAM" id="SignalP"/>
    </source>
</evidence>
<organism evidence="2 3">
    <name type="scientific">Nepenthes gracilis</name>
    <name type="common">Slender pitcher plant</name>
    <dbReference type="NCBI Taxonomy" id="150966"/>
    <lineage>
        <taxon>Eukaryota</taxon>
        <taxon>Viridiplantae</taxon>
        <taxon>Streptophyta</taxon>
        <taxon>Embryophyta</taxon>
        <taxon>Tracheophyta</taxon>
        <taxon>Spermatophyta</taxon>
        <taxon>Magnoliopsida</taxon>
        <taxon>eudicotyledons</taxon>
        <taxon>Gunneridae</taxon>
        <taxon>Pentapetalae</taxon>
        <taxon>Caryophyllales</taxon>
        <taxon>Nepenthaceae</taxon>
        <taxon>Nepenthes</taxon>
    </lineage>
</organism>
<dbReference type="EMBL" id="BSYO01000019">
    <property type="protein sequence ID" value="GMH18256.1"/>
    <property type="molecule type" value="Genomic_DNA"/>
</dbReference>
<keyword evidence="1" id="KW-0732">Signal</keyword>
<evidence type="ECO:0000313" key="2">
    <source>
        <dbReference type="EMBL" id="GMH18256.1"/>
    </source>
</evidence>
<keyword evidence="3" id="KW-1185">Reference proteome</keyword>
<gene>
    <name evidence="2" type="ORF">Nepgr_020097</name>
</gene>
<evidence type="ECO:0008006" key="4">
    <source>
        <dbReference type="Google" id="ProtNLM"/>
    </source>
</evidence>
<dbReference type="AlphaFoldDB" id="A0AAD3XW13"/>
<evidence type="ECO:0000313" key="3">
    <source>
        <dbReference type="Proteomes" id="UP001279734"/>
    </source>
</evidence>